<reference evidence="8 9" key="1">
    <citation type="submission" date="2015-01" db="EMBL/GenBank/DDBJ databases">
        <title>Genome of allotetraploid Gossypium barbadense reveals genomic plasticity and fiber elongation in cotton evolution.</title>
        <authorList>
            <person name="Chen X."/>
            <person name="Liu X."/>
            <person name="Zhao B."/>
            <person name="Zheng H."/>
            <person name="Hu Y."/>
            <person name="Lu G."/>
            <person name="Yang C."/>
            <person name="Chen J."/>
            <person name="Shan C."/>
            <person name="Zhang L."/>
            <person name="Zhou Y."/>
            <person name="Wang L."/>
            <person name="Guo W."/>
            <person name="Bai Y."/>
            <person name="Ruan J."/>
            <person name="Shangguan X."/>
            <person name="Mao Y."/>
            <person name="Jiang J."/>
            <person name="Zhu Y."/>
            <person name="Lei J."/>
            <person name="Kang H."/>
            <person name="Chen S."/>
            <person name="He X."/>
            <person name="Wang R."/>
            <person name="Wang Y."/>
            <person name="Chen J."/>
            <person name="Wang L."/>
            <person name="Yu S."/>
            <person name="Wang B."/>
            <person name="Wei J."/>
            <person name="Song S."/>
            <person name="Lu X."/>
            <person name="Gao Z."/>
            <person name="Gu W."/>
            <person name="Deng X."/>
            <person name="Ma D."/>
            <person name="Wang S."/>
            <person name="Liang W."/>
            <person name="Fang L."/>
            <person name="Cai C."/>
            <person name="Zhu X."/>
            <person name="Zhou B."/>
            <person name="Zhang Y."/>
            <person name="Chen Z."/>
            <person name="Xu S."/>
            <person name="Zhu R."/>
            <person name="Wang S."/>
            <person name="Zhang T."/>
            <person name="Zhao G."/>
        </authorList>
    </citation>
    <scope>NUCLEOTIDE SEQUENCE [LARGE SCALE GENOMIC DNA]</scope>
    <source>
        <strain evidence="9">cv. Xinhai21</strain>
        <tissue evidence="8">Leaf</tissue>
    </source>
</reference>
<comment type="similarity">
    <text evidence="2 6">Belongs to the plant self-incompatibility (S1) protein family.</text>
</comment>
<keyword evidence="10" id="KW-1185">Reference proteome</keyword>
<accession>A0A2P5WS54</accession>
<evidence type="ECO:0000313" key="10">
    <source>
        <dbReference type="Proteomes" id="UP000327439"/>
    </source>
</evidence>
<proteinExistence type="inferred from homology"/>
<keyword evidence="5 6" id="KW-0732">Signal</keyword>
<dbReference type="PANTHER" id="PTHR31232">
    <property type="match status" value="1"/>
</dbReference>
<dbReference type="AlphaFoldDB" id="A0A2P5WS54"/>
<dbReference type="PANTHER" id="PTHR31232:SF32">
    <property type="entry name" value="S-PROTEIN HOMOLOG"/>
    <property type="match status" value="1"/>
</dbReference>
<comment type="subcellular location">
    <subcellularLocation>
        <location evidence="1 6">Secreted</location>
    </subcellularLocation>
</comment>
<dbReference type="Pfam" id="PF05938">
    <property type="entry name" value="Self-incomp_S1"/>
    <property type="match status" value="1"/>
</dbReference>
<dbReference type="InterPro" id="IPR010264">
    <property type="entry name" value="Self-incomp_S1"/>
</dbReference>
<evidence type="ECO:0000256" key="6">
    <source>
        <dbReference type="RuleBase" id="RU367044"/>
    </source>
</evidence>
<protein>
    <recommendedName>
        <fullName evidence="6">S-protein homolog</fullName>
    </recommendedName>
</protein>
<name>A0A2P5WS54_GOSBA</name>
<keyword evidence="4 6" id="KW-0964">Secreted</keyword>
<dbReference type="OrthoDB" id="809398at2759"/>
<evidence type="ECO:0000313" key="9">
    <source>
        <dbReference type="Proteomes" id="UP000239757"/>
    </source>
</evidence>
<dbReference type="Proteomes" id="UP000239757">
    <property type="component" value="Unassembled WGS sequence"/>
</dbReference>
<feature type="signal peptide" evidence="6">
    <location>
        <begin position="1"/>
        <end position="27"/>
    </location>
</feature>
<feature type="chain" id="PRO_5041002873" description="S-protein homolog" evidence="6">
    <location>
        <begin position="28"/>
        <end position="150"/>
    </location>
</feature>
<dbReference type="Proteomes" id="UP000327439">
    <property type="component" value="Chromosome A08"/>
</dbReference>
<evidence type="ECO:0000256" key="4">
    <source>
        <dbReference type="ARBA" id="ARBA00022525"/>
    </source>
</evidence>
<evidence type="ECO:0000313" key="8">
    <source>
        <dbReference type="EMBL" id="PPR93920.1"/>
    </source>
</evidence>
<evidence type="ECO:0000256" key="3">
    <source>
        <dbReference type="ARBA" id="ARBA00022471"/>
    </source>
</evidence>
<organism evidence="8 9">
    <name type="scientific">Gossypium barbadense</name>
    <name type="common">Sea Island cotton</name>
    <name type="synonym">Hibiscus barbadensis</name>
    <dbReference type="NCBI Taxonomy" id="3634"/>
    <lineage>
        <taxon>Eukaryota</taxon>
        <taxon>Viridiplantae</taxon>
        <taxon>Streptophyta</taxon>
        <taxon>Embryophyta</taxon>
        <taxon>Tracheophyta</taxon>
        <taxon>Spermatophyta</taxon>
        <taxon>Magnoliopsida</taxon>
        <taxon>eudicotyledons</taxon>
        <taxon>Gunneridae</taxon>
        <taxon>Pentapetalae</taxon>
        <taxon>rosids</taxon>
        <taxon>malvids</taxon>
        <taxon>Malvales</taxon>
        <taxon>Malvaceae</taxon>
        <taxon>Malvoideae</taxon>
        <taxon>Gossypium</taxon>
    </lineage>
</organism>
<evidence type="ECO:0000256" key="1">
    <source>
        <dbReference type="ARBA" id="ARBA00004613"/>
    </source>
</evidence>
<gene>
    <name evidence="7" type="ORF">ES319_A08G092800v1</name>
    <name evidence="8" type="ORF">GOBAR_AA26752</name>
</gene>
<dbReference type="GO" id="GO:0060320">
    <property type="term" value="P:rejection of self pollen"/>
    <property type="evidence" value="ECO:0007669"/>
    <property type="project" value="UniProtKB-KW"/>
</dbReference>
<dbReference type="SMR" id="A0A2P5WS54"/>
<evidence type="ECO:0000256" key="2">
    <source>
        <dbReference type="ARBA" id="ARBA00005581"/>
    </source>
</evidence>
<reference evidence="7 10" key="2">
    <citation type="submission" date="2019-06" db="EMBL/GenBank/DDBJ databases">
        <title>WGS assembly of Gossypium barbadense.</title>
        <authorList>
            <person name="Chen Z.J."/>
            <person name="Sreedasyam A."/>
            <person name="Ando A."/>
            <person name="Song Q."/>
            <person name="De L."/>
            <person name="Hulse-Kemp A."/>
            <person name="Ding M."/>
            <person name="Ye W."/>
            <person name="Kirkbride R."/>
            <person name="Jenkins J."/>
            <person name="Plott C."/>
            <person name="Lovell J."/>
            <person name="Lin Y.-M."/>
            <person name="Vaughn R."/>
            <person name="Liu B."/>
            <person name="Li W."/>
            <person name="Simpson S."/>
            <person name="Scheffler B."/>
            <person name="Saski C."/>
            <person name="Grover C."/>
            <person name="Hu G."/>
            <person name="Conover J."/>
            <person name="Carlson J."/>
            <person name="Shu S."/>
            <person name="Boston L."/>
            <person name="Williams M."/>
            <person name="Peterson D."/>
            <person name="Mcgee K."/>
            <person name="Jones D."/>
            <person name="Wendel J."/>
            <person name="Stelly D."/>
            <person name="Grimwood J."/>
            <person name="Schmutz J."/>
        </authorList>
    </citation>
    <scope>NUCLEOTIDE SEQUENCE [LARGE SCALE GENOMIC DNA]</scope>
    <source>
        <strain evidence="7">1400233.01</strain>
    </source>
</reference>
<dbReference type="GO" id="GO:0005576">
    <property type="term" value="C:extracellular region"/>
    <property type="evidence" value="ECO:0007669"/>
    <property type="project" value="UniProtKB-SubCell"/>
</dbReference>
<dbReference type="EMBL" id="CM018209">
    <property type="protein sequence ID" value="KAB2069385.1"/>
    <property type="molecule type" value="Genomic_DNA"/>
</dbReference>
<evidence type="ECO:0000313" key="7">
    <source>
        <dbReference type="EMBL" id="KAB2069385.1"/>
    </source>
</evidence>
<keyword evidence="3 6" id="KW-0713">Self-incompatibility</keyword>
<evidence type="ECO:0000256" key="5">
    <source>
        <dbReference type="ARBA" id="ARBA00022729"/>
    </source>
</evidence>
<sequence>MSSSKFNFKIHVIFLVASLARFEPSLGLYLGQRHVNIVNKLENHETLMIHCWQNSDDMGKRYLKYDEEFQSAFIDLFTFQHVNIECDMEFKDGDMTRRGHFLVYDSSHDVRTRECYKWCNWSVGTYGLYAYDEVDHKWDYEIPWPSNNRF</sequence>
<dbReference type="EMBL" id="KZ666686">
    <property type="protein sequence ID" value="PPR93920.1"/>
    <property type="molecule type" value="Genomic_DNA"/>
</dbReference>